<evidence type="ECO:0000313" key="2">
    <source>
        <dbReference type="EMBL" id="MFC7125614.1"/>
    </source>
</evidence>
<name>A0ABD5X7S0_9EURY</name>
<evidence type="ECO:0000313" key="3">
    <source>
        <dbReference type="Proteomes" id="UP001596414"/>
    </source>
</evidence>
<gene>
    <name evidence="2" type="ORF">ACFQJ7_06125</name>
</gene>
<organism evidence="2 3">
    <name type="scientific">Halovenus rubra</name>
    <dbReference type="NCBI Taxonomy" id="869890"/>
    <lineage>
        <taxon>Archaea</taxon>
        <taxon>Methanobacteriati</taxon>
        <taxon>Methanobacteriota</taxon>
        <taxon>Stenosarchaea group</taxon>
        <taxon>Halobacteria</taxon>
        <taxon>Halobacteriales</taxon>
        <taxon>Haloarculaceae</taxon>
        <taxon>Halovenus</taxon>
    </lineage>
</organism>
<proteinExistence type="predicted"/>
<keyword evidence="1" id="KW-1133">Transmembrane helix</keyword>
<dbReference type="AlphaFoldDB" id="A0ABD5X7S0"/>
<sequence length="76" mass="8219">MIEVEGLVQWVIQNKNWLFSGAGVVIITSIIAYLRRSGKNEVPEKNNSVEISDSEVVGGVAGGDITVSEEVNDNDE</sequence>
<keyword evidence="1" id="KW-0812">Transmembrane</keyword>
<comment type="caution">
    <text evidence="2">The sequence shown here is derived from an EMBL/GenBank/DDBJ whole genome shotgun (WGS) entry which is preliminary data.</text>
</comment>
<dbReference type="EMBL" id="JBHSZQ010000008">
    <property type="protein sequence ID" value="MFC7125614.1"/>
    <property type="molecule type" value="Genomic_DNA"/>
</dbReference>
<reference evidence="2 3" key="1">
    <citation type="journal article" date="2014" name="Int. J. Syst. Evol. Microbiol.">
        <title>Complete genome sequence of Corynebacterium casei LMG S-19264T (=DSM 44701T), isolated from a smear-ripened cheese.</title>
        <authorList>
            <consortium name="US DOE Joint Genome Institute (JGI-PGF)"/>
            <person name="Walter F."/>
            <person name="Albersmeier A."/>
            <person name="Kalinowski J."/>
            <person name="Ruckert C."/>
        </authorList>
    </citation>
    <scope>NUCLEOTIDE SEQUENCE [LARGE SCALE GENOMIC DNA]</scope>
    <source>
        <strain evidence="2 3">CGMCC 4.7215</strain>
    </source>
</reference>
<accession>A0ABD5X7S0</accession>
<dbReference type="RefSeq" id="WP_267637007.1">
    <property type="nucleotide sequence ID" value="NZ_JAODIY010000008.1"/>
</dbReference>
<dbReference type="Proteomes" id="UP001596414">
    <property type="component" value="Unassembled WGS sequence"/>
</dbReference>
<keyword evidence="1" id="KW-0472">Membrane</keyword>
<feature type="transmembrane region" description="Helical" evidence="1">
    <location>
        <begin position="17"/>
        <end position="34"/>
    </location>
</feature>
<protein>
    <submittedName>
        <fullName evidence="2">Uncharacterized protein</fullName>
    </submittedName>
</protein>
<evidence type="ECO:0000256" key="1">
    <source>
        <dbReference type="SAM" id="Phobius"/>
    </source>
</evidence>